<reference evidence="1" key="1">
    <citation type="submission" date="2023-10" db="EMBL/GenBank/DDBJ databases">
        <authorList>
            <person name="Chen Y."/>
            <person name="Shah S."/>
            <person name="Dougan E. K."/>
            <person name="Thang M."/>
            <person name="Chan C."/>
        </authorList>
    </citation>
    <scope>NUCLEOTIDE SEQUENCE [LARGE SCALE GENOMIC DNA]</scope>
</reference>
<sequence length="71" mass="7951">MPPLRPQVYVAGSGVSLTGRALRGAASLVYTPKPFVPLPDAPLEDRFVEDSVRVNGDEWWFRTWLPPDLDK</sequence>
<evidence type="ECO:0000313" key="1">
    <source>
        <dbReference type="EMBL" id="CAK0818778.1"/>
    </source>
</evidence>
<gene>
    <name evidence="1" type="ORF">PCOR1329_LOCUS20933</name>
</gene>
<name>A0ABN9RI67_9DINO</name>
<keyword evidence="2" id="KW-1185">Reference proteome</keyword>
<accession>A0ABN9RI67</accession>
<dbReference type="Proteomes" id="UP001189429">
    <property type="component" value="Unassembled WGS sequence"/>
</dbReference>
<proteinExistence type="predicted"/>
<evidence type="ECO:0000313" key="2">
    <source>
        <dbReference type="Proteomes" id="UP001189429"/>
    </source>
</evidence>
<organism evidence="1 2">
    <name type="scientific">Prorocentrum cordatum</name>
    <dbReference type="NCBI Taxonomy" id="2364126"/>
    <lineage>
        <taxon>Eukaryota</taxon>
        <taxon>Sar</taxon>
        <taxon>Alveolata</taxon>
        <taxon>Dinophyceae</taxon>
        <taxon>Prorocentrales</taxon>
        <taxon>Prorocentraceae</taxon>
        <taxon>Prorocentrum</taxon>
    </lineage>
</organism>
<protein>
    <submittedName>
        <fullName evidence="1">Uncharacterized protein</fullName>
    </submittedName>
</protein>
<comment type="caution">
    <text evidence="1">The sequence shown here is derived from an EMBL/GenBank/DDBJ whole genome shotgun (WGS) entry which is preliminary data.</text>
</comment>
<feature type="non-terminal residue" evidence="1">
    <location>
        <position position="71"/>
    </location>
</feature>
<dbReference type="EMBL" id="CAUYUJ010006823">
    <property type="protein sequence ID" value="CAK0818778.1"/>
    <property type="molecule type" value="Genomic_DNA"/>
</dbReference>